<dbReference type="STRING" id="56780.SYN_01320"/>
<dbReference type="SUPFAM" id="SSF118001">
    <property type="entry name" value="YehU-like"/>
    <property type="match status" value="1"/>
</dbReference>
<dbReference type="AlphaFoldDB" id="Q2LS45"/>
<evidence type="ECO:0000256" key="1">
    <source>
        <dbReference type="ARBA" id="ARBA00006450"/>
    </source>
</evidence>
<dbReference type="Gene3D" id="1.10.10.610">
    <property type="entry name" value="YehU-like"/>
    <property type="match status" value="1"/>
</dbReference>
<dbReference type="EMBL" id="CP000252">
    <property type="protein sequence ID" value="ABC76904.1"/>
    <property type="molecule type" value="Genomic_DNA"/>
</dbReference>
<dbReference type="KEGG" id="sat:SYN_01320"/>
<gene>
    <name evidence="2" type="ORF">SYN_01320</name>
</gene>
<reference evidence="2 3" key="1">
    <citation type="journal article" date="2007" name="Proc. Natl. Acad. Sci. U.S.A.">
        <title>The genome of Syntrophus aciditrophicus: life at the thermodynamic limit of microbial growth.</title>
        <authorList>
            <person name="McInerney M.J."/>
            <person name="Rohlin L."/>
            <person name="Mouttaki H."/>
            <person name="Kim U."/>
            <person name="Krupp R.S."/>
            <person name="Rios-Hernandez L."/>
            <person name="Sieber J."/>
            <person name="Struchtemeyer C.G."/>
            <person name="Bhattacharyya A."/>
            <person name="Campbell J.W."/>
            <person name="Gunsalus R.P."/>
        </authorList>
    </citation>
    <scope>NUCLEOTIDE SEQUENCE [LARGE SCALE GENOMIC DNA]</scope>
    <source>
        <strain evidence="2 3">SB</strain>
    </source>
</reference>
<dbReference type="InParanoid" id="Q2LS45"/>
<dbReference type="Pfam" id="PF06794">
    <property type="entry name" value="UPF0270"/>
    <property type="match status" value="1"/>
</dbReference>
<proteinExistence type="inferred from homology"/>
<evidence type="ECO:0000313" key="2">
    <source>
        <dbReference type="EMBL" id="ABC76904.1"/>
    </source>
</evidence>
<protein>
    <submittedName>
        <fullName evidence="2">Hypothetical cytosolic protein</fullName>
    </submittedName>
</protein>
<sequence length="89" mass="10464">MHRRTMKKQVLNIPYDRLDPDTLRTLIEEFVTRDGTDYGEIEVPLERKVEQVYKELKSGRALILFDTEDQTCHIFAKDDPVLKGVLEKD</sequence>
<dbReference type="FunCoup" id="Q2LS45">
    <property type="interactions" value="4"/>
</dbReference>
<keyword evidence="3" id="KW-1185">Reference proteome</keyword>
<accession>Q2LS45</accession>
<evidence type="ECO:0000313" key="3">
    <source>
        <dbReference type="Proteomes" id="UP000001933"/>
    </source>
</evidence>
<organism evidence="2 3">
    <name type="scientific">Syntrophus aciditrophicus (strain SB)</name>
    <dbReference type="NCBI Taxonomy" id="56780"/>
    <lineage>
        <taxon>Bacteria</taxon>
        <taxon>Pseudomonadati</taxon>
        <taxon>Thermodesulfobacteriota</taxon>
        <taxon>Syntrophia</taxon>
        <taxon>Syntrophales</taxon>
        <taxon>Syntrophaceae</taxon>
        <taxon>Syntrophus</taxon>
    </lineage>
</organism>
<comment type="similarity">
    <text evidence="1">Belongs to the UPF0270 family.</text>
</comment>
<dbReference type="HOGENOM" id="CLU_186759_0_1_7"/>
<name>Q2LS45_SYNAS</name>
<dbReference type="InterPro" id="IPR010648">
    <property type="entry name" value="UPF0270"/>
</dbReference>
<dbReference type="Proteomes" id="UP000001933">
    <property type="component" value="Chromosome"/>
</dbReference>
<dbReference type="eggNOG" id="COG3089">
    <property type="taxonomic scope" value="Bacteria"/>
</dbReference>
<dbReference type="InterPro" id="IPR036685">
    <property type="entry name" value="YehU-like_sf"/>
</dbReference>